<dbReference type="GeneID" id="19190889"/>
<dbReference type="PANTHER" id="PTHR35391">
    <property type="entry name" value="C2H2-TYPE DOMAIN-CONTAINING PROTEIN-RELATED"/>
    <property type="match status" value="1"/>
</dbReference>
<dbReference type="EMBL" id="AMGX01000008">
    <property type="protein sequence ID" value="EXJ71183.1"/>
    <property type="molecule type" value="Genomic_DNA"/>
</dbReference>
<organism evidence="2 3">
    <name type="scientific">Cladophialophora psammophila CBS 110553</name>
    <dbReference type="NCBI Taxonomy" id="1182543"/>
    <lineage>
        <taxon>Eukaryota</taxon>
        <taxon>Fungi</taxon>
        <taxon>Dikarya</taxon>
        <taxon>Ascomycota</taxon>
        <taxon>Pezizomycotina</taxon>
        <taxon>Eurotiomycetes</taxon>
        <taxon>Chaetothyriomycetidae</taxon>
        <taxon>Chaetothyriales</taxon>
        <taxon>Herpotrichiellaceae</taxon>
        <taxon>Cladophialophora</taxon>
    </lineage>
</organism>
<feature type="compositionally biased region" description="Basic and acidic residues" evidence="1">
    <location>
        <begin position="314"/>
        <end position="326"/>
    </location>
</feature>
<proteinExistence type="predicted"/>
<feature type="region of interest" description="Disordered" evidence="1">
    <location>
        <begin position="302"/>
        <end position="326"/>
    </location>
</feature>
<dbReference type="STRING" id="1182543.W9WTA7"/>
<dbReference type="AlphaFoldDB" id="W9WTA7"/>
<dbReference type="HOGENOM" id="CLU_852595_0_0_1"/>
<keyword evidence="3" id="KW-1185">Reference proteome</keyword>
<dbReference type="Proteomes" id="UP000019471">
    <property type="component" value="Unassembled WGS sequence"/>
</dbReference>
<gene>
    <name evidence="2" type="ORF">A1O5_06177</name>
</gene>
<evidence type="ECO:0000256" key="1">
    <source>
        <dbReference type="SAM" id="MobiDB-lite"/>
    </source>
</evidence>
<dbReference type="PANTHER" id="PTHR35391:SF7">
    <property type="entry name" value="C2H2-TYPE DOMAIN-CONTAINING PROTEIN"/>
    <property type="match status" value="1"/>
</dbReference>
<reference evidence="2 3" key="1">
    <citation type="submission" date="2013-03" db="EMBL/GenBank/DDBJ databases">
        <title>The Genome Sequence of Cladophialophora psammophila CBS 110553.</title>
        <authorList>
            <consortium name="The Broad Institute Genomics Platform"/>
            <person name="Cuomo C."/>
            <person name="de Hoog S."/>
            <person name="Gorbushina A."/>
            <person name="Walker B."/>
            <person name="Young S.K."/>
            <person name="Zeng Q."/>
            <person name="Gargeya S."/>
            <person name="Fitzgerald M."/>
            <person name="Haas B."/>
            <person name="Abouelleil A."/>
            <person name="Allen A.W."/>
            <person name="Alvarado L."/>
            <person name="Arachchi H.M."/>
            <person name="Berlin A.M."/>
            <person name="Chapman S.B."/>
            <person name="Gainer-Dewar J."/>
            <person name="Goldberg J."/>
            <person name="Griggs A."/>
            <person name="Gujja S."/>
            <person name="Hansen M."/>
            <person name="Howarth C."/>
            <person name="Imamovic A."/>
            <person name="Ireland A."/>
            <person name="Larimer J."/>
            <person name="McCowan C."/>
            <person name="Murphy C."/>
            <person name="Pearson M."/>
            <person name="Poon T.W."/>
            <person name="Priest M."/>
            <person name="Roberts A."/>
            <person name="Saif S."/>
            <person name="Shea T."/>
            <person name="Sisk P."/>
            <person name="Sykes S."/>
            <person name="Wortman J."/>
            <person name="Nusbaum C."/>
            <person name="Birren B."/>
        </authorList>
    </citation>
    <scope>NUCLEOTIDE SEQUENCE [LARGE SCALE GENOMIC DNA]</scope>
    <source>
        <strain evidence="2 3">CBS 110553</strain>
    </source>
</reference>
<evidence type="ECO:0000313" key="3">
    <source>
        <dbReference type="Proteomes" id="UP000019471"/>
    </source>
</evidence>
<accession>W9WTA7</accession>
<sequence length="326" mass="36392">MPTSRRFHNTINIEPLISSLYAQCYLKFEELVQAVPKDATRAASSHSSHPFANANDEFIKFKLWAGNLGAAHSGRTYELSLDYRLREASFYKQQASLTFLVPMGAYSHPELLVLKLLRILTSHLEQALSSIKQEHLITCYSASNSILDPDNAEVAGNEEASAEDDSPWEISSSSSRGTEDLFSDIQSSGKEGGEGCRGTISSPSRGKGSVAVQVGGTTTPGSETDRLFSSIKFTISCLYRLPIRKPAPLDQIKHRTSLDTSPYQHFDALYIRDKFPQMDAEVATRLGKMITRRRQLLRYRQTHHESLQGSRRATRVDLSEGKKFQT</sequence>
<comment type="caution">
    <text evidence="2">The sequence shown here is derived from an EMBL/GenBank/DDBJ whole genome shotgun (WGS) entry which is preliminary data.</text>
</comment>
<evidence type="ECO:0008006" key="4">
    <source>
        <dbReference type="Google" id="ProtNLM"/>
    </source>
</evidence>
<dbReference type="RefSeq" id="XP_007744962.1">
    <property type="nucleotide sequence ID" value="XM_007746772.1"/>
</dbReference>
<name>W9WTA7_9EURO</name>
<evidence type="ECO:0000313" key="2">
    <source>
        <dbReference type="EMBL" id="EXJ71183.1"/>
    </source>
</evidence>
<dbReference type="OrthoDB" id="6133115at2759"/>
<feature type="region of interest" description="Disordered" evidence="1">
    <location>
        <begin position="153"/>
        <end position="223"/>
    </location>
</feature>
<protein>
    <recommendedName>
        <fullName evidence="4">Prion-inhibition and propagation HeLo domain-containing protein</fullName>
    </recommendedName>
</protein>